<dbReference type="RefSeq" id="WP_252421511.1">
    <property type="nucleotide sequence ID" value="NZ_JAMWMR010000001.1"/>
</dbReference>
<accession>A0ABT0Z7H1</accession>
<sequence length="281" mass="29644">MLEFECQDVPGHDPVDAMNEGLLVALHGRHVSHPWLAEPTEDLYSLAFKQAAAYGWSFPLDSGHSPPEGQRWAQYEAGGADPTTSAQADELAWIQAGVHSLPGQSLPIVPVAAVLLRALDRLGTTVPTGLHVLAPLSYGATAPTRPCYGTLLHADVLALADPGAETDVAVGIALPDSGAGTRALQAIREWTPDVSQALLGVVPCTGTGLTPAARSRARAYALAPVLTCRMRLTDWSLEAAAWLATYLAECLGSADVGESALIEVLKEDDQRQRQRLAMASG</sequence>
<protein>
    <submittedName>
        <fullName evidence="1">Uncharacterized protein</fullName>
    </submittedName>
</protein>
<keyword evidence="2" id="KW-1185">Reference proteome</keyword>
<evidence type="ECO:0000313" key="1">
    <source>
        <dbReference type="EMBL" id="MCN9239430.1"/>
    </source>
</evidence>
<dbReference type="Proteomes" id="UP001523219">
    <property type="component" value="Unassembled WGS sequence"/>
</dbReference>
<comment type="caution">
    <text evidence="1">The sequence shown here is derived from an EMBL/GenBank/DDBJ whole genome shotgun (WGS) entry which is preliminary data.</text>
</comment>
<organism evidence="1 2">
    <name type="scientific">Streptomyces macrolidinus</name>
    <dbReference type="NCBI Taxonomy" id="2952607"/>
    <lineage>
        <taxon>Bacteria</taxon>
        <taxon>Bacillati</taxon>
        <taxon>Actinomycetota</taxon>
        <taxon>Actinomycetes</taxon>
        <taxon>Kitasatosporales</taxon>
        <taxon>Streptomycetaceae</taxon>
        <taxon>Streptomyces</taxon>
    </lineage>
</organism>
<dbReference type="EMBL" id="JAMWMR010000001">
    <property type="protein sequence ID" value="MCN9239430.1"/>
    <property type="molecule type" value="Genomic_DNA"/>
</dbReference>
<reference evidence="1 2" key="1">
    <citation type="submission" date="2022-05" db="EMBL/GenBank/DDBJ databases">
        <title>Streptomyces sp. nov. RY43-2 isolated from soil of a peat swamp forest.</title>
        <authorList>
            <person name="Kanchanasin P."/>
            <person name="Tanasupawat S."/>
            <person name="Phongsopitanun W."/>
        </authorList>
    </citation>
    <scope>NUCLEOTIDE SEQUENCE [LARGE SCALE GENOMIC DNA]</scope>
    <source>
        <strain evidence="1 2">RY43-2</strain>
    </source>
</reference>
<name>A0ABT0Z7H1_9ACTN</name>
<proteinExistence type="predicted"/>
<gene>
    <name evidence="1" type="ORF">NGF19_01290</name>
</gene>
<evidence type="ECO:0000313" key="2">
    <source>
        <dbReference type="Proteomes" id="UP001523219"/>
    </source>
</evidence>